<dbReference type="InterPro" id="IPR045122">
    <property type="entry name" value="Csc1-like"/>
</dbReference>
<evidence type="ECO:0000313" key="3">
    <source>
        <dbReference type="EMBL" id="KAK3026248.1"/>
    </source>
</evidence>
<feature type="transmembrane region" description="Helical" evidence="1">
    <location>
        <begin position="24"/>
        <end position="46"/>
    </location>
</feature>
<dbReference type="Pfam" id="PF02714">
    <property type="entry name" value="RSN1_7TM"/>
    <property type="match status" value="1"/>
</dbReference>
<dbReference type="Proteomes" id="UP001188597">
    <property type="component" value="Unassembled WGS sequence"/>
</dbReference>
<feature type="transmembrane region" description="Helical" evidence="1">
    <location>
        <begin position="123"/>
        <end position="155"/>
    </location>
</feature>
<organism evidence="3 4">
    <name type="scientific">Escallonia herrerae</name>
    <dbReference type="NCBI Taxonomy" id="1293975"/>
    <lineage>
        <taxon>Eukaryota</taxon>
        <taxon>Viridiplantae</taxon>
        <taxon>Streptophyta</taxon>
        <taxon>Embryophyta</taxon>
        <taxon>Tracheophyta</taxon>
        <taxon>Spermatophyta</taxon>
        <taxon>Magnoliopsida</taxon>
        <taxon>eudicotyledons</taxon>
        <taxon>Gunneridae</taxon>
        <taxon>Pentapetalae</taxon>
        <taxon>asterids</taxon>
        <taxon>campanulids</taxon>
        <taxon>Escalloniales</taxon>
        <taxon>Escalloniaceae</taxon>
        <taxon>Escallonia</taxon>
    </lineage>
</organism>
<dbReference type="AlphaFoldDB" id="A0AA89B553"/>
<proteinExistence type="predicted"/>
<keyword evidence="1" id="KW-0472">Membrane</keyword>
<gene>
    <name evidence="3" type="ORF">RJ639_040533</name>
</gene>
<sequence length="295" mass="33049">MITLSSIQGYIALSQIEKSACTKVLWFTIWNIFFANVLSGSALYRVNVFLEPKNIPSVLAVAVPGQASFFIAYVVTSGWTSTSSELFRLIPFICSSIKRVFCGEADHHSEVPSIPYHSEIPQIVFFGLLGITYFFLAPLILPFLLVYYSLGYIVYRNQLLNVYSPKFETGGKFWPIMHVSTIFSLLLMHIIAIGIFGLKKLPLASGLMVPLPVLTIIFNSYCQRRFLPMFKAYSAESLIKKDRDDENDPTMADFHDKLASAYQDPVLMPIQYSGSNRTEFQILSVSCSDAIGGGR</sequence>
<feature type="transmembrane region" description="Helical" evidence="1">
    <location>
        <begin position="203"/>
        <end position="222"/>
    </location>
</feature>
<dbReference type="GO" id="GO:0005227">
    <property type="term" value="F:calcium-activated cation channel activity"/>
    <property type="evidence" value="ECO:0007669"/>
    <property type="project" value="InterPro"/>
</dbReference>
<comment type="caution">
    <text evidence="3">The sequence shown here is derived from an EMBL/GenBank/DDBJ whole genome shotgun (WGS) entry which is preliminary data.</text>
</comment>
<dbReference type="EMBL" id="JAVXUP010000510">
    <property type="protein sequence ID" value="KAK3026248.1"/>
    <property type="molecule type" value="Genomic_DNA"/>
</dbReference>
<reference evidence="3" key="1">
    <citation type="submission" date="2022-12" db="EMBL/GenBank/DDBJ databases">
        <title>Draft genome assemblies for two species of Escallonia (Escalloniales).</title>
        <authorList>
            <person name="Chanderbali A."/>
            <person name="Dervinis C."/>
            <person name="Anghel I."/>
            <person name="Soltis D."/>
            <person name="Soltis P."/>
            <person name="Zapata F."/>
        </authorList>
    </citation>
    <scope>NUCLEOTIDE SEQUENCE</scope>
    <source>
        <strain evidence="3">UCBG64.0493</strain>
        <tissue evidence="3">Leaf</tissue>
    </source>
</reference>
<accession>A0AA89B553</accession>
<evidence type="ECO:0000259" key="2">
    <source>
        <dbReference type="Pfam" id="PF02714"/>
    </source>
</evidence>
<name>A0AA89B553_9ASTE</name>
<evidence type="ECO:0000256" key="1">
    <source>
        <dbReference type="SAM" id="Phobius"/>
    </source>
</evidence>
<feature type="transmembrane region" description="Helical" evidence="1">
    <location>
        <begin position="176"/>
        <end position="197"/>
    </location>
</feature>
<feature type="transmembrane region" description="Helical" evidence="1">
    <location>
        <begin position="58"/>
        <end position="79"/>
    </location>
</feature>
<dbReference type="GO" id="GO:0005886">
    <property type="term" value="C:plasma membrane"/>
    <property type="evidence" value="ECO:0007669"/>
    <property type="project" value="TreeGrafter"/>
</dbReference>
<evidence type="ECO:0000313" key="4">
    <source>
        <dbReference type="Proteomes" id="UP001188597"/>
    </source>
</evidence>
<dbReference type="InterPro" id="IPR003864">
    <property type="entry name" value="CSC1/OSCA1-like_7TM"/>
</dbReference>
<keyword evidence="1" id="KW-0812">Transmembrane</keyword>
<keyword evidence="1" id="KW-1133">Transmembrane helix</keyword>
<dbReference type="PANTHER" id="PTHR13018:SF109">
    <property type="entry name" value="CSC1-LIKE PROTEIN HYP1"/>
    <property type="match status" value="1"/>
</dbReference>
<protein>
    <recommendedName>
        <fullName evidence="2">CSC1/OSCA1-like 7TM region domain-containing protein</fullName>
    </recommendedName>
</protein>
<keyword evidence="4" id="KW-1185">Reference proteome</keyword>
<feature type="domain" description="CSC1/OSCA1-like 7TM region" evidence="2">
    <location>
        <begin position="3"/>
        <end position="196"/>
    </location>
</feature>
<dbReference type="PANTHER" id="PTHR13018">
    <property type="entry name" value="PROBABLE MEMBRANE PROTEIN DUF221-RELATED"/>
    <property type="match status" value="1"/>
</dbReference>